<feature type="signal peptide" evidence="11">
    <location>
        <begin position="1"/>
        <end position="21"/>
    </location>
</feature>
<dbReference type="GO" id="GO:0042438">
    <property type="term" value="P:melanin biosynthetic process"/>
    <property type="evidence" value="ECO:0007669"/>
    <property type="project" value="UniProtKB-KW"/>
</dbReference>
<dbReference type="InterPro" id="IPR050316">
    <property type="entry name" value="Tyrosinase/Hemocyanin"/>
</dbReference>
<dbReference type="PANTHER" id="PTHR11474">
    <property type="entry name" value="TYROSINASE FAMILY MEMBER"/>
    <property type="match status" value="1"/>
</dbReference>
<dbReference type="InterPro" id="IPR008922">
    <property type="entry name" value="Di-copper_centre_dom_sf"/>
</dbReference>
<evidence type="ECO:0000256" key="10">
    <source>
        <dbReference type="ARBA" id="ARBA00048881"/>
    </source>
</evidence>
<evidence type="ECO:0000259" key="12">
    <source>
        <dbReference type="PROSITE" id="PS00497"/>
    </source>
</evidence>
<keyword evidence="5" id="KW-0560">Oxidoreductase</keyword>
<keyword evidence="14" id="KW-1185">Reference proteome</keyword>
<dbReference type="Pfam" id="PF00264">
    <property type="entry name" value="Tyrosinase"/>
    <property type="match status" value="1"/>
</dbReference>
<evidence type="ECO:0000256" key="5">
    <source>
        <dbReference type="ARBA" id="ARBA00023002"/>
    </source>
</evidence>
<protein>
    <recommendedName>
        <fullName evidence="3">tyrosinase</fullName>
        <ecNumber evidence="3">1.14.18.1</ecNumber>
    </recommendedName>
</protein>
<keyword evidence="7" id="KW-0503">Monooxygenase</keyword>
<name>A0A9P4GBK0_9PLEO</name>
<sequence length="611" mass="69238">MPIPWVIRLLLPLSLISIAKCNVVSRAEHLRGRQSGAGLVSGVQSRDRNGNVFVRREVRDLKENYPDQWNLYLLGLEALHWTDQSDPYSFYGLAGVHGRPYKTWGNAPGRPDRIGSSGYCPHNNQLFLSWHRPYLTLFEQVLHERIQEIASRAPEDRYERYSKAARSFRMPYWDWAQGEKGGPVPDFFTTEMISVIKTDGVEKDMWNPLHTYRFHPVVPEDFEGKWANITKTLRWPTGDGRNATSQQIEFERSYNEQQRNILTEMGLVYRSSTFARFADRIEQPHGWIHGIVGGGWEANVAFKGHFWPLEYSAFEPLFMLHHANVDRLFALYQAAHPNSTMEPFKLRNGNRFLEDGQMVNNRTALLPFRKESGDFWTTKDCWNHTVLGYTYPETQPWKYDSDEDYRVAIKAIISNLYGGNARTQLTTPPASGGGHILLAKNGTFTDWTIETQASAHGLPPTFVVRFSLVGDFSSDPSIDAGTWMILMPTDHNSMAHTSRRAKQKSERASTIDQTLKGTVGLTAHLLDQVAAGKLKSLNSEDVVPYLKDKLTWKVYSGDGVLIPQSDLKALTVQVVSTTARIPDDPNVPVEYNEDVTAYPEVTIGKSEGVIA</sequence>
<dbReference type="SUPFAM" id="SSF48056">
    <property type="entry name" value="Di-copper centre-containing domain"/>
    <property type="match status" value="1"/>
</dbReference>
<comment type="catalytic activity">
    <reaction evidence="10">
        <text>L-tyrosine + O2 = L-dopaquinone + H2O</text>
        <dbReference type="Rhea" id="RHEA:18117"/>
        <dbReference type="ChEBI" id="CHEBI:15377"/>
        <dbReference type="ChEBI" id="CHEBI:15379"/>
        <dbReference type="ChEBI" id="CHEBI:57924"/>
        <dbReference type="ChEBI" id="CHEBI:58315"/>
        <dbReference type="EC" id="1.14.18.1"/>
    </reaction>
</comment>
<feature type="domain" description="Tyrosinase copper-binding" evidence="12">
    <location>
        <begin position="122"/>
        <end position="139"/>
    </location>
</feature>
<evidence type="ECO:0000256" key="11">
    <source>
        <dbReference type="SAM" id="SignalP"/>
    </source>
</evidence>
<proteinExistence type="inferred from homology"/>
<evidence type="ECO:0000256" key="6">
    <source>
        <dbReference type="ARBA" id="ARBA00023008"/>
    </source>
</evidence>
<feature type="chain" id="PRO_5040123581" description="tyrosinase" evidence="11">
    <location>
        <begin position="22"/>
        <end position="611"/>
    </location>
</feature>
<comment type="cofactor">
    <cofactor evidence="1">
        <name>Cu(2+)</name>
        <dbReference type="ChEBI" id="CHEBI:29036"/>
    </cofactor>
</comment>
<evidence type="ECO:0000313" key="13">
    <source>
        <dbReference type="EMBL" id="KAF1842823.1"/>
    </source>
</evidence>
<dbReference type="PANTHER" id="PTHR11474:SF76">
    <property type="entry name" value="SHKT DOMAIN-CONTAINING PROTEIN"/>
    <property type="match status" value="1"/>
</dbReference>
<evidence type="ECO:0000256" key="2">
    <source>
        <dbReference type="ARBA" id="ARBA00009928"/>
    </source>
</evidence>
<evidence type="ECO:0000256" key="7">
    <source>
        <dbReference type="ARBA" id="ARBA00023033"/>
    </source>
</evidence>
<keyword evidence="4" id="KW-0479">Metal-binding</keyword>
<evidence type="ECO:0000256" key="4">
    <source>
        <dbReference type="ARBA" id="ARBA00022723"/>
    </source>
</evidence>
<dbReference type="GO" id="GO:0046872">
    <property type="term" value="F:metal ion binding"/>
    <property type="evidence" value="ECO:0007669"/>
    <property type="project" value="UniProtKB-KW"/>
</dbReference>
<dbReference type="RefSeq" id="XP_040785386.1">
    <property type="nucleotide sequence ID" value="XM_040937917.1"/>
</dbReference>
<comment type="caution">
    <text evidence="13">The sequence shown here is derived from an EMBL/GenBank/DDBJ whole genome shotgun (WGS) entry which is preliminary data.</text>
</comment>
<dbReference type="OrthoDB" id="6132182at2759"/>
<evidence type="ECO:0000256" key="9">
    <source>
        <dbReference type="ARBA" id="ARBA00048233"/>
    </source>
</evidence>
<keyword evidence="6" id="KW-0186">Copper</keyword>
<evidence type="ECO:0000256" key="3">
    <source>
        <dbReference type="ARBA" id="ARBA00011906"/>
    </source>
</evidence>
<evidence type="ECO:0000313" key="14">
    <source>
        <dbReference type="Proteomes" id="UP000800039"/>
    </source>
</evidence>
<comment type="catalytic activity">
    <reaction evidence="9">
        <text>2 L-dopa + O2 = 2 L-dopaquinone + 2 H2O</text>
        <dbReference type="Rhea" id="RHEA:34287"/>
        <dbReference type="ChEBI" id="CHEBI:15377"/>
        <dbReference type="ChEBI" id="CHEBI:15379"/>
        <dbReference type="ChEBI" id="CHEBI:57504"/>
        <dbReference type="ChEBI" id="CHEBI:57924"/>
        <dbReference type="EC" id="1.14.18.1"/>
    </reaction>
</comment>
<dbReference type="GO" id="GO:0004503">
    <property type="term" value="F:tyrosinase activity"/>
    <property type="evidence" value="ECO:0007669"/>
    <property type="project" value="UniProtKB-EC"/>
</dbReference>
<dbReference type="AlphaFoldDB" id="A0A9P4GBK0"/>
<dbReference type="InterPro" id="IPR041640">
    <property type="entry name" value="Tyrosinase_C"/>
</dbReference>
<dbReference type="EC" id="1.14.18.1" evidence="3"/>
<keyword evidence="11" id="KW-0732">Signal</keyword>
<dbReference type="PROSITE" id="PS00497">
    <property type="entry name" value="TYROSINASE_1"/>
    <property type="match status" value="1"/>
</dbReference>
<dbReference type="EMBL" id="ML976617">
    <property type="protein sequence ID" value="KAF1842823.1"/>
    <property type="molecule type" value="Genomic_DNA"/>
</dbReference>
<gene>
    <name evidence="13" type="ORF">K460DRAFT_418010</name>
</gene>
<dbReference type="Pfam" id="PF18132">
    <property type="entry name" value="Tyrosinase_C"/>
    <property type="match status" value="1"/>
</dbReference>
<keyword evidence="8" id="KW-0470">Melanin biosynthesis</keyword>
<dbReference type="Proteomes" id="UP000800039">
    <property type="component" value="Unassembled WGS sequence"/>
</dbReference>
<comment type="similarity">
    <text evidence="2">Belongs to the tyrosinase family.</text>
</comment>
<accession>A0A9P4GBK0</accession>
<dbReference type="InterPro" id="IPR002227">
    <property type="entry name" value="Tyrosinase_Cu-bd"/>
</dbReference>
<evidence type="ECO:0000256" key="8">
    <source>
        <dbReference type="ARBA" id="ARBA00023101"/>
    </source>
</evidence>
<dbReference type="PRINTS" id="PR00092">
    <property type="entry name" value="TYROSINASE"/>
</dbReference>
<organism evidence="13 14">
    <name type="scientific">Cucurbitaria berberidis CBS 394.84</name>
    <dbReference type="NCBI Taxonomy" id="1168544"/>
    <lineage>
        <taxon>Eukaryota</taxon>
        <taxon>Fungi</taxon>
        <taxon>Dikarya</taxon>
        <taxon>Ascomycota</taxon>
        <taxon>Pezizomycotina</taxon>
        <taxon>Dothideomycetes</taxon>
        <taxon>Pleosporomycetidae</taxon>
        <taxon>Pleosporales</taxon>
        <taxon>Pleosporineae</taxon>
        <taxon>Cucurbitariaceae</taxon>
        <taxon>Cucurbitaria</taxon>
    </lineage>
</organism>
<dbReference type="Gene3D" id="1.10.1280.10">
    <property type="entry name" value="Di-copper center containing domain from catechol oxidase"/>
    <property type="match status" value="1"/>
</dbReference>
<evidence type="ECO:0000256" key="1">
    <source>
        <dbReference type="ARBA" id="ARBA00001973"/>
    </source>
</evidence>
<reference evidence="13" key="1">
    <citation type="submission" date="2020-01" db="EMBL/GenBank/DDBJ databases">
        <authorList>
            <consortium name="DOE Joint Genome Institute"/>
            <person name="Haridas S."/>
            <person name="Albert R."/>
            <person name="Binder M."/>
            <person name="Bloem J."/>
            <person name="Labutti K."/>
            <person name="Salamov A."/>
            <person name="Andreopoulos B."/>
            <person name="Baker S.E."/>
            <person name="Barry K."/>
            <person name="Bills G."/>
            <person name="Bluhm B.H."/>
            <person name="Cannon C."/>
            <person name="Castanera R."/>
            <person name="Culley D.E."/>
            <person name="Daum C."/>
            <person name="Ezra D."/>
            <person name="Gonzalez J.B."/>
            <person name="Henrissat B."/>
            <person name="Kuo A."/>
            <person name="Liang C."/>
            <person name="Lipzen A."/>
            <person name="Lutzoni F."/>
            <person name="Magnuson J."/>
            <person name="Mondo S."/>
            <person name="Nolan M."/>
            <person name="Ohm R."/>
            <person name="Pangilinan J."/>
            <person name="Park H.-J."/>
            <person name="Ramirez L."/>
            <person name="Alfaro M."/>
            <person name="Sun H."/>
            <person name="Tritt A."/>
            <person name="Yoshinaga Y."/>
            <person name="Zwiers L.-H."/>
            <person name="Turgeon B.G."/>
            <person name="Goodwin S.B."/>
            <person name="Spatafora J.W."/>
            <person name="Crous P.W."/>
            <person name="Grigoriev I.V."/>
        </authorList>
    </citation>
    <scope>NUCLEOTIDE SEQUENCE</scope>
    <source>
        <strain evidence="13">CBS 394.84</strain>
    </source>
</reference>
<dbReference type="GeneID" id="63855167"/>